<keyword evidence="19" id="KW-1185">Reference proteome</keyword>
<dbReference type="GO" id="GO:0006260">
    <property type="term" value="P:DNA replication"/>
    <property type="evidence" value="ECO:0007669"/>
    <property type="project" value="InterPro"/>
</dbReference>
<dbReference type="InterPro" id="IPR032437">
    <property type="entry name" value="BLM_N"/>
</dbReference>
<feature type="compositionally biased region" description="Low complexity" evidence="14">
    <location>
        <begin position="1380"/>
        <end position="1398"/>
    </location>
</feature>
<feature type="domain" description="Helicase ATP-binding" evidence="16">
    <location>
        <begin position="1707"/>
        <end position="1882"/>
    </location>
</feature>
<keyword evidence="10" id="KW-0539">Nucleus</keyword>
<evidence type="ECO:0000256" key="6">
    <source>
        <dbReference type="ARBA" id="ARBA00022806"/>
    </source>
</evidence>
<feature type="compositionally biased region" description="Gly residues" evidence="14">
    <location>
        <begin position="2589"/>
        <end position="2598"/>
    </location>
</feature>
<dbReference type="NCBIfam" id="TIGR00614">
    <property type="entry name" value="recQ_fam"/>
    <property type="match status" value="2"/>
</dbReference>
<evidence type="ECO:0000256" key="13">
    <source>
        <dbReference type="ARBA" id="ARBA00044542"/>
    </source>
</evidence>
<evidence type="ECO:0000256" key="7">
    <source>
        <dbReference type="ARBA" id="ARBA00022840"/>
    </source>
</evidence>
<dbReference type="GO" id="GO:0003677">
    <property type="term" value="F:DNA binding"/>
    <property type="evidence" value="ECO:0007669"/>
    <property type="project" value="UniProtKB-KW"/>
</dbReference>
<feature type="region of interest" description="Disordered" evidence="14">
    <location>
        <begin position="1359"/>
        <end position="1427"/>
    </location>
</feature>
<evidence type="ECO:0000256" key="2">
    <source>
        <dbReference type="ARBA" id="ARBA00004123"/>
    </source>
</evidence>
<dbReference type="InterPro" id="IPR002121">
    <property type="entry name" value="HRDC_dom"/>
</dbReference>
<name>A0A8J6ASU4_GALPY</name>
<evidence type="ECO:0000256" key="11">
    <source>
        <dbReference type="ARBA" id="ARBA00034617"/>
    </source>
</evidence>
<dbReference type="InterPro" id="IPR032439">
    <property type="entry name" value="BDHCT_assoc"/>
</dbReference>
<dbReference type="FunFam" id="1.10.150.80:FF:000003">
    <property type="entry name" value="Bloom syndrome RecQ-like helicase"/>
    <property type="match status" value="1"/>
</dbReference>
<dbReference type="PANTHER" id="PTHR13710:SF153">
    <property type="entry name" value="RECQ-LIKE DNA HELICASE BLM"/>
    <property type="match status" value="1"/>
</dbReference>
<evidence type="ECO:0000256" key="1">
    <source>
        <dbReference type="ARBA" id="ARBA00001947"/>
    </source>
</evidence>
<keyword evidence="8" id="KW-0238">DNA-binding</keyword>
<feature type="compositionally biased region" description="Polar residues" evidence="14">
    <location>
        <begin position="359"/>
        <end position="368"/>
    </location>
</feature>
<dbReference type="GO" id="GO:0005524">
    <property type="term" value="F:ATP binding"/>
    <property type="evidence" value="ECO:0007669"/>
    <property type="project" value="UniProtKB-KW"/>
</dbReference>
<reference evidence="18" key="1">
    <citation type="journal article" date="2021" name="Evol. Appl.">
        <title>The genome of the Pyrenean desman and the effects of bottlenecks and inbreeding on the genomic landscape of an endangered species.</title>
        <authorList>
            <person name="Escoda L."/>
            <person name="Castresana J."/>
        </authorList>
    </citation>
    <scope>NUCLEOTIDE SEQUENCE</scope>
    <source>
        <strain evidence="18">IBE-C5619</strain>
    </source>
</reference>
<dbReference type="SUPFAM" id="SSF47819">
    <property type="entry name" value="HRDC-like"/>
    <property type="match status" value="1"/>
</dbReference>
<evidence type="ECO:0000313" key="19">
    <source>
        <dbReference type="Proteomes" id="UP000700334"/>
    </source>
</evidence>
<comment type="similarity">
    <text evidence="3">Belongs to the helicase family. RecQ subfamily.</text>
</comment>
<comment type="catalytic activity">
    <reaction evidence="11">
        <text>Couples ATP hydrolysis with the unwinding of duplex DNA by translocating in the 3'-5' direction.</text>
        <dbReference type="EC" id="5.6.2.4"/>
    </reaction>
</comment>
<feature type="region of interest" description="Disordered" evidence="14">
    <location>
        <begin position="145"/>
        <end position="192"/>
    </location>
</feature>
<dbReference type="PANTHER" id="PTHR13710">
    <property type="entry name" value="DNA HELICASE RECQ FAMILY MEMBER"/>
    <property type="match status" value="1"/>
</dbReference>
<dbReference type="Pfam" id="PF16124">
    <property type="entry name" value="RecQ_Zn_bind"/>
    <property type="match status" value="1"/>
</dbReference>
<dbReference type="InterPro" id="IPR004589">
    <property type="entry name" value="DNA_helicase_ATP-dep_RecQ"/>
</dbReference>
<dbReference type="SUPFAM" id="SSF52540">
    <property type="entry name" value="P-loop containing nucleoside triphosphate hydrolases"/>
    <property type="match status" value="2"/>
</dbReference>
<dbReference type="SMART" id="SM00956">
    <property type="entry name" value="RQC"/>
    <property type="match status" value="1"/>
</dbReference>
<dbReference type="FunFam" id="3.40.50.300:FF:000537">
    <property type="entry name" value="Bloom syndrome RecQ-like helicase"/>
    <property type="match status" value="1"/>
</dbReference>
<feature type="domain" description="HRDC" evidence="15">
    <location>
        <begin position="2390"/>
        <end position="2470"/>
    </location>
</feature>
<protein>
    <recommendedName>
        <fullName evidence="12">DNA 3'-5' helicase</fullName>
        <ecNumber evidence="12">5.6.2.4</ecNumber>
    </recommendedName>
    <alternativeName>
        <fullName evidence="13">DNA 3'-5' helicase BLM</fullName>
    </alternativeName>
</protein>
<dbReference type="CDD" id="cd18016">
    <property type="entry name" value="DEXHc_RecQ2_BLM"/>
    <property type="match status" value="1"/>
</dbReference>
<feature type="compositionally biased region" description="Basic residues" evidence="14">
    <location>
        <begin position="612"/>
        <end position="628"/>
    </location>
</feature>
<dbReference type="OrthoDB" id="9665002at2759"/>
<dbReference type="InterPro" id="IPR018982">
    <property type="entry name" value="RQC_domain"/>
</dbReference>
<evidence type="ECO:0000256" key="9">
    <source>
        <dbReference type="ARBA" id="ARBA00023235"/>
    </source>
</evidence>
<feature type="region of interest" description="Disordered" evidence="14">
    <location>
        <begin position="681"/>
        <end position="738"/>
    </location>
</feature>
<proteinExistence type="inferred from homology"/>
<dbReference type="EMBL" id="JAGFMF010011680">
    <property type="protein sequence ID" value="KAG8516349.1"/>
    <property type="molecule type" value="Genomic_DNA"/>
</dbReference>
<feature type="region of interest" description="Disordered" evidence="14">
    <location>
        <begin position="1626"/>
        <end position="1663"/>
    </location>
</feature>
<dbReference type="Pfam" id="PF00271">
    <property type="entry name" value="Helicase_C"/>
    <property type="match status" value="1"/>
</dbReference>
<dbReference type="Gene3D" id="1.10.10.10">
    <property type="entry name" value="Winged helix-like DNA-binding domain superfamily/Winged helix DNA-binding domain"/>
    <property type="match status" value="1"/>
</dbReference>
<feature type="compositionally biased region" description="Low complexity" evidence="14">
    <location>
        <begin position="2541"/>
        <end position="2550"/>
    </location>
</feature>
<evidence type="ECO:0000256" key="14">
    <source>
        <dbReference type="SAM" id="MobiDB-lite"/>
    </source>
</evidence>
<dbReference type="SMART" id="SM00490">
    <property type="entry name" value="HELICc"/>
    <property type="match status" value="1"/>
</dbReference>
<dbReference type="CDD" id="cd18794">
    <property type="entry name" value="SF2_C_RecQ"/>
    <property type="match status" value="1"/>
</dbReference>
<accession>A0A8J6ASU4</accession>
<comment type="cofactor">
    <cofactor evidence="1">
        <name>Zn(2+)</name>
        <dbReference type="ChEBI" id="CHEBI:29105"/>
    </cofactor>
</comment>
<feature type="compositionally biased region" description="Pro residues" evidence="14">
    <location>
        <begin position="1399"/>
        <end position="1410"/>
    </location>
</feature>
<dbReference type="InterPro" id="IPR010997">
    <property type="entry name" value="HRDC-like_sf"/>
</dbReference>
<dbReference type="GO" id="GO:0000723">
    <property type="term" value="P:telomere maintenance"/>
    <property type="evidence" value="ECO:0007669"/>
    <property type="project" value="TreeGrafter"/>
</dbReference>
<evidence type="ECO:0000259" key="17">
    <source>
        <dbReference type="PROSITE" id="PS51194"/>
    </source>
</evidence>
<feature type="region of interest" description="Disordered" evidence="14">
    <location>
        <begin position="1246"/>
        <end position="1276"/>
    </location>
</feature>
<feature type="compositionally biased region" description="Basic and acidic residues" evidence="14">
    <location>
        <begin position="682"/>
        <end position="704"/>
    </location>
</feature>
<dbReference type="Gene3D" id="3.40.50.300">
    <property type="entry name" value="P-loop containing nucleotide triphosphate hydrolases"/>
    <property type="match status" value="2"/>
</dbReference>
<dbReference type="SUPFAM" id="SSF46785">
    <property type="entry name" value="Winged helix' DNA-binding domain"/>
    <property type="match status" value="1"/>
</dbReference>
<feature type="region of interest" description="Disordered" evidence="14">
    <location>
        <begin position="350"/>
        <end position="476"/>
    </location>
</feature>
<dbReference type="PROSITE" id="PS00690">
    <property type="entry name" value="DEAH_ATP_HELICASE"/>
    <property type="match status" value="1"/>
</dbReference>
<dbReference type="GO" id="GO:0005737">
    <property type="term" value="C:cytoplasm"/>
    <property type="evidence" value="ECO:0007669"/>
    <property type="project" value="TreeGrafter"/>
</dbReference>
<dbReference type="InterPro" id="IPR044876">
    <property type="entry name" value="HRDC_dom_sf"/>
</dbReference>
<dbReference type="InterPro" id="IPR027417">
    <property type="entry name" value="P-loop_NTPase"/>
</dbReference>
<evidence type="ECO:0000256" key="12">
    <source>
        <dbReference type="ARBA" id="ARBA00034808"/>
    </source>
</evidence>
<sequence length="2692" mass="283343">MAAAESSAEQQCRGWGADACRGQGAPFVTGAAFAAGLGASGARVAAGLLPRQRVLDGQGPAAHLSAGLHLSLHTPRSRLSLGLRLGSTPARPSLTLLCRLLYLLQHGTSQPFCVRGSRQLVGSRYFTLPGCKCRNDIATERTCGRSAAAPPHARAHSRVPDRPLRLLPDHGCPPPEQPAGAAGAPLGPETSQGLREYPGAVPAVGRGREGRRFPVADGWSLRPELLSTSAGAPRPLALDSDAPAWRRDVQRQRVAHRTLTGSGRCRFTFKKKVSSASDAPVTRVSVAKTPVLSDKDVNVTEASPFSEPSPCPTRQQPGSAVSRPLLPVPRQGPPGGVCAAQSVLASQEPRSSAFKRLEFSSSSDSFTGTEDWDDLDDFDTSGNSKPFVTPRRKPFVRVSTAQKSKKPRRSYLKAQLQSTDAVEAAPSPPSSEGQHACLPRAQKANAGAQRGSVIYVDDAPSPQELVDEDTREGRSAEALWGAERGSPRDFTMVLAGAAGSHRPGGCRPVCRGKVHGLLPPRAVHASVRSDIAVPAVGPVAASAPGPAPSSQGDALQLSALSVARVRVLGGGRWPQSCGRAESLLCTRRRRQRSPGGQRWPGGAGGWPGSARSPRRPRHCGCGQRRRASPRLSMSGNGSRVLRAACRGPPAARPCPGSGGRDGPARLFGHCADPLVGRAALGVHEERSGSERADVRSPGKSARGELEDDEDVDFVPPSPEEGGVSTSSPSLRCGRALDSASLRSLSRRRERLRRAGPIRRAQRPLGGPWGCFWRGQRFPQPPCSRRLGLGRHAASFPGAGGRPSPGSGSVMGCPLMAAGGRRPCSGSSSPGLRRAALAVSRLPPPPRGRHRGAVVLRPCRRQAQAGAFGWSPRGGGSRVCTGGSPGTLEDPDASEDRMDGPSTWEDAPPAGKVTPQPPDGEAGVRRDGTAASRAQWRLLVRGNPAASPRRRAGSGLDPCLAGAVRPSGRRPACCAAGRAFGVQSPAAAADVDCSPRSGRVTRGIFLPPAVALPLERPRGGGGAWVPGAALTPRPSGSDSVGPHEACRPGELAVGPYVRPASFSVTGAGDPVGEPGGAEDGGGRGAVAGHRVSAHAGAGQLLSRDVGCLPCAPLGLPRGEQSLVKAPGASSQRGPSPLCPRHPWPVLHPWLAPPPLPLQAASLSAGLWPPDVSWATARSGVFSIDVGPEVERPAPWRLLVLRLSPKKAWWLAGSAALACHQSVLTRPLPSLHPALTCFLRSPCGPGAEPRQPSTWGAGPEAPGGSQMPAGGPQLRQAEQAPAALAVSLQDAGAGLRQKTVRADWRLLASRGPGYRGRAAGRAARTLPPSAAHTCGARLGIEGLAVLEETLTTSSLCSQRGAAAARPGDAPHLRAAGRRPCRRAAGPARRTTAAAAAGPQVPARPPVPLPLSPPELRCRSAPRPAVRSGGWGRGRPAAVLIGTVTEGAPGPPLPPHPAVAGFSSRRRLLAGAEFSAGDADTPGRVWPWPPGPLPYTPAEGESCRTGTSAREPDVLHLSSDASASERSAAAVSGALGPGESPALRAPRAWVSSPRAEAPALTSTAVRQDRRPAPLRDAGGGALGSPSVDHFDIEDFDDDEDWEDIMSNLPAGKPSTAAWQPLKAAWPAKASPESLCPAQTGRRPVAPTAQTQSASASPQSCPDKSAQSLAPISLKHQRFQSQSLPHSQEMMKVFHKKFGLHHFRTNQLEAVNAALLGEDCFILMPTGGGKSLCYQLPACVSPGLTVVVSPLRALIVDQVQKLTSLDIPATYLTGDKTDSEAASIYLQLSKKDPIIKLLYVTPEKVCASSRLLSTLENLYERTLLARFVIDEAHCVSQWGHDFRPDYKRMSMLRQKFPSVPVMALTATANPRVQKDVLTQLKIVSPQVSGFSVQAAALRVLLVSVWGATAPAPLRPRRSVQVWGGGGPAVPRSRVWASASGLSSLAEAQALLAEPRAGVRDGVVSPPRPSVLLGVSGQPTLPLPVESGFSMSFNRHNLKYSVLPKKPKKVALDCLEWIQKHHPHDSGIIYCLSRRECDTTADTLRGHGLAALAYHAGLSDSARDEVQHKWINQDGCQVPQGCGIPACSPQPGCSGAVSRWREAAGAGGSPARAASGPTASTSRQVICATIAFGMGIDKPDVRFVVHASLPKSVEGYYQESGRAGRDGEVSHCLLFYSYHDVTRLKRLILMEKDGNHHTKETHFNNLYSMVHYCENITECRRAQLLAYFGEHGFDPGFCKQHPEVSCDNCCNARDYRTRDVTEDVKGIVRFVQEHSSPPERRAGRHAGPAGRFTMNMLVDIFLGSKSAKVQSGLFAKGSAYSRHNAERLFKRLVLDGVLDEDLHINANDQAVAYVTPGGRAHAVLSGHLKVDFVESEASSSVKKQKAKEAEVSRRQELVQKCLGELTEVCKCLGRVFGVHYFNIFSTATLKKLAESLSADPGVLLQIDGVTEDKLEKYGAEVIPVLQKYSEWTLPGPRVAVGRRGTLPRLSRVPGCRRPAASPGGPAREPARRQSPGVQRLGGGGGARVLALLRESSQEREEEEAAGRGPEAQAQADGLRRRQDQGVGAARQGPGRVQSGRTDPSPTSAVAVAPRGGGRRAGGTEGREGPWHSAGLGPGRRERAPALGSAQRVESLFSVPLRASTACRNTTARDKACSVSAPGAALCGPPAAAGRKLGVMAPPKPASRPFLKPTFAFA</sequence>
<dbReference type="Pfam" id="PF16204">
    <property type="entry name" value="BDHCT_assoc"/>
    <property type="match status" value="1"/>
</dbReference>
<feature type="region of interest" description="Disordered" evidence="14">
    <location>
        <begin position="300"/>
        <end position="338"/>
    </location>
</feature>
<keyword evidence="9" id="KW-0413">Isomerase</keyword>
<keyword evidence="5" id="KW-0378">Hydrolase</keyword>
<dbReference type="EC" id="5.6.2.4" evidence="12"/>
<dbReference type="InterPro" id="IPR001650">
    <property type="entry name" value="Helicase_C-like"/>
</dbReference>
<evidence type="ECO:0000256" key="4">
    <source>
        <dbReference type="ARBA" id="ARBA00022741"/>
    </source>
</evidence>
<feature type="compositionally biased region" description="Polar residues" evidence="14">
    <location>
        <begin position="2573"/>
        <end position="2582"/>
    </location>
</feature>
<keyword evidence="6" id="KW-0347">Helicase</keyword>
<dbReference type="Pfam" id="PF00270">
    <property type="entry name" value="DEAD"/>
    <property type="match status" value="1"/>
</dbReference>
<dbReference type="GO" id="GO:0005634">
    <property type="term" value="C:nucleus"/>
    <property type="evidence" value="ECO:0007669"/>
    <property type="project" value="UniProtKB-SubCell"/>
</dbReference>
<dbReference type="PROSITE" id="PS51192">
    <property type="entry name" value="HELICASE_ATP_BIND_1"/>
    <property type="match status" value="1"/>
</dbReference>
<keyword evidence="7" id="KW-0067">ATP-binding</keyword>
<dbReference type="Pfam" id="PF09382">
    <property type="entry name" value="RQC"/>
    <property type="match status" value="1"/>
</dbReference>
<evidence type="ECO:0000259" key="15">
    <source>
        <dbReference type="PROSITE" id="PS50967"/>
    </source>
</evidence>
<feature type="compositionally biased region" description="Basic and acidic residues" evidence="14">
    <location>
        <begin position="158"/>
        <end position="168"/>
    </location>
</feature>
<evidence type="ECO:0000259" key="16">
    <source>
        <dbReference type="PROSITE" id="PS51192"/>
    </source>
</evidence>
<evidence type="ECO:0000256" key="8">
    <source>
        <dbReference type="ARBA" id="ARBA00023125"/>
    </source>
</evidence>
<organism evidence="18 19">
    <name type="scientific">Galemys pyrenaicus</name>
    <name type="common">Iberian desman</name>
    <name type="synonym">Pyrenean desman</name>
    <dbReference type="NCBI Taxonomy" id="202257"/>
    <lineage>
        <taxon>Eukaryota</taxon>
        <taxon>Metazoa</taxon>
        <taxon>Chordata</taxon>
        <taxon>Craniata</taxon>
        <taxon>Vertebrata</taxon>
        <taxon>Euteleostomi</taxon>
        <taxon>Mammalia</taxon>
        <taxon>Eutheria</taxon>
        <taxon>Laurasiatheria</taxon>
        <taxon>Eulipotyphla</taxon>
        <taxon>Talpidae</taxon>
        <taxon>Galemys</taxon>
    </lineage>
</organism>
<dbReference type="SMART" id="SM00487">
    <property type="entry name" value="DEXDc"/>
    <property type="match status" value="1"/>
</dbReference>
<comment type="caution">
    <text evidence="18">The sequence shown here is derived from an EMBL/GenBank/DDBJ whole genome shotgun (WGS) entry which is preliminary data.</text>
</comment>
<dbReference type="GO" id="GO:0005694">
    <property type="term" value="C:chromosome"/>
    <property type="evidence" value="ECO:0007669"/>
    <property type="project" value="TreeGrafter"/>
</dbReference>
<evidence type="ECO:0000256" key="5">
    <source>
        <dbReference type="ARBA" id="ARBA00022801"/>
    </source>
</evidence>
<feature type="compositionally biased region" description="Low complexity" evidence="14">
    <location>
        <begin position="178"/>
        <end position="188"/>
    </location>
</feature>
<feature type="compositionally biased region" description="Low complexity" evidence="14">
    <location>
        <begin position="1515"/>
        <end position="1531"/>
    </location>
</feature>
<dbReference type="InterPro" id="IPR036390">
    <property type="entry name" value="WH_DNA-bd_sf"/>
</dbReference>
<dbReference type="SMART" id="SM00341">
    <property type="entry name" value="HRDC"/>
    <property type="match status" value="1"/>
</dbReference>
<dbReference type="InterPro" id="IPR011545">
    <property type="entry name" value="DEAD/DEAH_box_helicase_dom"/>
</dbReference>
<dbReference type="InterPro" id="IPR002464">
    <property type="entry name" value="DNA/RNA_helicase_DEAH_CS"/>
</dbReference>
<dbReference type="InterPro" id="IPR036388">
    <property type="entry name" value="WH-like_DNA-bd_sf"/>
</dbReference>
<evidence type="ECO:0000313" key="18">
    <source>
        <dbReference type="EMBL" id="KAG8516349.1"/>
    </source>
</evidence>
<dbReference type="Pfam" id="PF00570">
    <property type="entry name" value="HRDC"/>
    <property type="match status" value="1"/>
</dbReference>
<feature type="compositionally biased region" description="Low complexity" evidence="14">
    <location>
        <begin position="1642"/>
        <end position="1656"/>
    </location>
</feature>
<dbReference type="GO" id="GO:0000724">
    <property type="term" value="P:double-strand break repair via homologous recombination"/>
    <property type="evidence" value="ECO:0007669"/>
    <property type="project" value="TreeGrafter"/>
</dbReference>
<feature type="region of interest" description="Disordered" evidence="14">
    <location>
        <begin position="588"/>
        <end position="638"/>
    </location>
</feature>
<dbReference type="Pfam" id="PF16202">
    <property type="entry name" value="BLM_N"/>
    <property type="match status" value="2"/>
</dbReference>
<dbReference type="GO" id="GO:0043138">
    <property type="term" value="F:3'-5' DNA helicase activity"/>
    <property type="evidence" value="ECO:0007669"/>
    <property type="project" value="UniProtKB-EC"/>
</dbReference>
<feature type="region of interest" description="Disordered" evidence="14">
    <location>
        <begin position="865"/>
        <end position="928"/>
    </location>
</feature>
<dbReference type="Proteomes" id="UP000700334">
    <property type="component" value="Unassembled WGS sequence"/>
</dbReference>
<evidence type="ECO:0000256" key="10">
    <source>
        <dbReference type="ARBA" id="ARBA00023242"/>
    </source>
</evidence>
<feature type="compositionally biased region" description="Gly residues" evidence="14">
    <location>
        <begin position="598"/>
        <end position="607"/>
    </location>
</feature>
<dbReference type="Gene3D" id="1.10.150.80">
    <property type="entry name" value="HRDC domain"/>
    <property type="match status" value="1"/>
</dbReference>
<dbReference type="InterPro" id="IPR032284">
    <property type="entry name" value="RecQ_Zn-bd"/>
</dbReference>
<dbReference type="GO" id="GO:0009378">
    <property type="term" value="F:four-way junction helicase activity"/>
    <property type="evidence" value="ECO:0007669"/>
    <property type="project" value="TreeGrafter"/>
</dbReference>
<evidence type="ECO:0000256" key="3">
    <source>
        <dbReference type="ARBA" id="ARBA00005446"/>
    </source>
</evidence>
<keyword evidence="4" id="KW-0547">Nucleotide-binding</keyword>
<comment type="subcellular location">
    <subcellularLocation>
        <location evidence="2">Nucleus</location>
    </subcellularLocation>
</comment>
<dbReference type="PROSITE" id="PS51194">
    <property type="entry name" value="HELICASE_CTER"/>
    <property type="match status" value="1"/>
</dbReference>
<feature type="region of interest" description="Disordered" evidence="14">
    <location>
        <begin position="2477"/>
        <end position="2620"/>
    </location>
</feature>
<gene>
    <name evidence="18" type="ORF">J0S82_016083</name>
</gene>
<feature type="region of interest" description="Disordered" evidence="14">
    <location>
        <begin position="1514"/>
        <end position="1590"/>
    </location>
</feature>
<feature type="compositionally biased region" description="Acidic residues" evidence="14">
    <location>
        <begin position="370"/>
        <end position="379"/>
    </location>
</feature>
<dbReference type="GO" id="GO:0016787">
    <property type="term" value="F:hydrolase activity"/>
    <property type="evidence" value="ECO:0007669"/>
    <property type="project" value="UniProtKB-KW"/>
</dbReference>
<feature type="domain" description="Helicase C-terminal" evidence="17">
    <location>
        <begin position="2005"/>
        <end position="2202"/>
    </location>
</feature>
<dbReference type="PROSITE" id="PS50967">
    <property type="entry name" value="HRDC"/>
    <property type="match status" value="1"/>
</dbReference>
<dbReference type="InterPro" id="IPR014001">
    <property type="entry name" value="Helicase_ATP-bd"/>
</dbReference>